<protein>
    <recommendedName>
        <fullName evidence="3">PD-(D/E)XK nuclease superfamily protein</fullName>
    </recommendedName>
</protein>
<accession>A0ABU7Z4B9</accession>
<dbReference type="Gene3D" id="3.40.1350.10">
    <property type="match status" value="1"/>
</dbReference>
<evidence type="ECO:0008006" key="3">
    <source>
        <dbReference type="Google" id="ProtNLM"/>
    </source>
</evidence>
<gene>
    <name evidence="1" type="ORF">V5O49_04240</name>
</gene>
<dbReference type="EMBL" id="JBAGLP010000110">
    <property type="protein sequence ID" value="MEG3614329.1"/>
    <property type="molecule type" value="Genomic_DNA"/>
</dbReference>
<evidence type="ECO:0000313" key="1">
    <source>
        <dbReference type="EMBL" id="MEG3614329.1"/>
    </source>
</evidence>
<dbReference type="InterPro" id="IPR011856">
    <property type="entry name" value="tRNA_endonuc-like_dom_sf"/>
</dbReference>
<keyword evidence="2" id="KW-1185">Reference proteome</keyword>
<comment type="caution">
    <text evidence="1">The sequence shown here is derived from an EMBL/GenBank/DDBJ whole genome shotgun (WGS) entry which is preliminary data.</text>
</comment>
<sequence length="391" mass="42756">MPANTGDPLVLISDDPARLRRTAVSEDEIQGLVFAHPEVLPVAELDDDFAPLLPIGREIGTSAGPIDALFVSPHGGLTLVEAKLWRNPEARREVVGQIVDYARTVATWSYGDLDAACRRSCGRSLWDLAHDAGADDERRFVDAVSANLRAGRLLLLVVGDGIREDVEAMAAYLQDTPQLHYRLGLVELAIYEDPERGVRVAVPSVVARTREVVRAVVRVDVAPEAKVDVSVAVPQDDSPAARGRLSRDDVLTEMARSVPTATLDAVRNILQRYDDDPRFVVQDRLSSSVVIKVRNPRGGSPFTALVMDTAGTAYPGWLNQQAERAGIPPEQLLVFPRRLAEIFDVPIKDGYVDTLAERLPLATVVERWPEVAAAISELAEEIRRDPTGVHP</sequence>
<proteinExistence type="predicted"/>
<reference evidence="1" key="1">
    <citation type="journal article" date="2024" name="Antonie Van Leeuwenhoek">
        <title>Isoptericola haloaureus sp. nov., a dimorphic actinobacterium isolated from mangrove sediments of southeast India, implicating biosaline agricultural significance through nitrogen fixation and salt tolerance genes.</title>
        <authorList>
            <person name="Prathaban M."/>
            <person name="Prathiviraj R."/>
            <person name="Ravichandran M."/>
            <person name="Natarajan S.D."/>
            <person name="Sobanaa M."/>
            <person name="Hari Krishna Kumar S."/>
            <person name="Chandrasekar V."/>
            <person name="Selvin J."/>
        </authorList>
    </citation>
    <scope>NUCLEOTIDE SEQUENCE</scope>
    <source>
        <strain evidence="1">MP1014</strain>
    </source>
</reference>
<dbReference type="RefSeq" id="WP_332901134.1">
    <property type="nucleotide sequence ID" value="NZ_JBAGLP010000110.1"/>
</dbReference>
<name>A0ABU7Z4B9_9MICO</name>
<reference evidence="1" key="2">
    <citation type="submission" date="2024-02" db="EMBL/GenBank/DDBJ databases">
        <authorList>
            <person name="Prathaban M."/>
            <person name="Mythili R."/>
            <person name="Sharmila Devi N."/>
            <person name="Sobanaa M."/>
            <person name="Prathiviraj R."/>
            <person name="Selvin J."/>
        </authorList>
    </citation>
    <scope>NUCLEOTIDE SEQUENCE</scope>
    <source>
        <strain evidence="1">MP1014</strain>
    </source>
</reference>
<organism evidence="1 2">
    <name type="scientific">Isoptericola haloaureus</name>
    <dbReference type="NCBI Taxonomy" id="1542902"/>
    <lineage>
        <taxon>Bacteria</taxon>
        <taxon>Bacillati</taxon>
        <taxon>Actinomycetota</taxon>
        <taxon>Actinomycetes</taxon>
        <taxon>Micrococcales</taxon>
        <taxon>Promicromonosporaceae</taxon>
        <taxon>Isoptericola</taxon>
    </lineage>
</organism>
<evidence type="ECO:0000313" key="2">
    <source>
        <dbReference type="Proteomes" id="UP001310387"/>
    </source>
</evidence>
<dbReference type="Proteomes" id="UP001310387">
    <property type="component" value="Unassembled WGS sequence"/>
</dbReference>